<evidence type="ECO:0000256" key="3">
    <source>
        <dbReference type="PROSITE-ProRule" id="PRU10007"/>
    </source>
</evidence>
<dbReference type="PROSITE" id="PS00070">
    <property type="entry name" value="ALDEHYDE_DEHYDR_CYS"/>
    <property type="match status" value="1"/>
</dbReference>
<dbReference type="PROSITE" id="PS00687">
    <property type="entry name" value="ALDEHYDE_DEHYDR_GLU"/>
    <property type="match status" value="1"/>
</dbReference>
<evidence type="ECO:0000313" key="6">
    <source>
        <dbReference type="EMBL" id="CCF00648.1"/>
    </source>
</evidence>
<dbReference type="KEGG" id="sfh:SFHH103_06188"/>
<evidence type="ECO:0000256" key="1">
    <source>
        <dbReference type="ARBA" id="ARBA00009986"/>
    </source>
</evidence>
<dbReference type="GO" id="GO:0004777">
    <property type="term" value="F:succinate-semialdehyde dehydrogenase (NAD+) activity"/>
    <property type="evidence" value="ECO:0007669"/>
    <property type="project" value="TreeGrafter"/>
</dbReference>
<dbReference type="PANTHER" id="PTHR43353:SF5">
    <property type="entry name" value="SUCCINATE-SEMIALDEHYDE DEHYDROGENASE, MITOCHONDRIAL"/>
    <property type="match status" value="1"/>
</dbReference>
<evidence type="ECO:0000313" key="7">
    <source>
        <dbReference type="Proteomes" id="UP000007735"/>
    </source>
</evidence>
<dbReference type="InterPro" id="IPR015590">
    <property type="entry name" value="Aldehyde_DH_dom"/>
</dbReference>
<dbReference type="GO" id="GO:0009450">
    <property type="term" value="P:gamma-aminobutyric acid catabolic process"/>
    <property type="evidence" value="ECO:0007669"/>
    <property type="project" value="TreeGrafter"/>
</dbReference>
<dbReference type="PATRIC" id="fig|380.5.peg.5747"/>
<dbReference type="CDD" id="cd07103">
    <property type="entry name" value="ALDH_F5_SSADH_GabD"/>
    <property type="match status" value="1"/>
</dbReference>
<evidence type="ECO:0000256" key="2">
    <source>
        <dbReference type="ARBA" id="ARBA00023002"/>
    </source>
</evidence>
<dbReference type="PANTHER" id="PTHR43353">
    <property type="entry name" value="SUCCINATE-SEMIALDEHYDE DEHYDROGENASE, MITOCHONDRIAL"/>
    <property type="match status" value="1"/>
</dbReference>
<geneLocation type="plasmid" evidence="6 7">
    <name>pSfHH103e</name>
</geneLocation>
<dbReference type="InterPro" id="IPR029510">
    <property type="entry name" value="Ald_DH_CS_GLU"/>
</dbReference>
<proteinExistence type="inferred from homology"/>
<dbReference type="Gene3D" id="3.40.605.10">
    <property type="entry name" value="Aldehyde Dehydrogenase, Chain A, domain 1"/>
    <property type="match status" value="1"/>
</dbReference>
<dbReference type="EMBL" id="HE616899">
    <property type="protein sequence ID" value="CCF00648.1"/>
    <property type="molecule type" value="Genomic_DNA"/>
</dbReference>
<feature type="active site" evidence="3">
    <location>
        <position position="256"/>
    </location>
</feature>
<protein>
    <submittedName>
        <fullName evidence="6">Succinate-semialdehyde dehydrogenase</fullName>
        <ecNumber evidence="6">1.2.1.16</ecNumber>
    </submittedName>
</protein>
<name>G9AHW6_SINF1</name>
<keyword evidence="2 4" id="KW-0560">Oxidoreductase</keyword>
<keyword evidence="6" id="KW-0614">Plasmid</keyword>
<dbReference type="SUPFAM" id="SSF53720">
    <property type="entry name" value="ALDH-like"/>
    <property type="match status" value="1"/>
</dbReference>
<sequence length="485" mass="51438">MLKLNDKDLFRQSGFIGGAWTDAASGEVIEVINPAAQATLGTVPDMETADTRAAIDAAAAAFASWRKKTHAERAALLERWHALMIENLEDLALLLTMEQGKPLDEARGEIRYGAAFVKWFAEEARRIGGHTIPSPTADRRIVVLREAVGVCAIVTPWNFPNAMITRKVAPALAAGCTVVIKPSEFTPFSALALGVLAERAGIPAGVINIVTGMPTAIGNEFMANETVRKISFTGSTRVGSLLMRGAADSVKRLSLELGGNAPFIVFEDADLDLAVEGAIASKFRNGGQTCVCANRILVQAGVYDAFAEKLGVRVSAMKVGPGTEPGIAIGPMINEAAIAKINRHVEDALSKGAKIVARGRSLPEGRQYTAPLMLTGATTDMQLASEETFGPVAPLFRFETEEEAIAIANGTPFGLAAYFYTESLKRSWRVAEALEFGMVGLNTGAISTEVAPFGGVKQSGLGREGAQCGIEEYLELKSFHIGGLA</sequence>
<dbReference type="InterPro" id="IPR050740">
    <property type="entry name" value="Aldehyde_DH_Superfamily"/>
</dbReference>
<feature type="domain" description="Aldehyde dehydrogenase" evidence="5">
    <location>
        <begin position="20"/>
        <end position="478"/>
    </location>
</feature>
<dbReference type="HOGENOM" id="CLU_005391_0_0_5"/>
<evidence type="ECO:0000259" key="5">
    <source>
        <dbReference type="Pfam" id="PF00171"/>
    </source>
</evidence>
<dbReference type="AlphaFoldDB" id="G9AHW6"/>
<dbReference type="RefSeq" id="WP_014332295.1">
    <property type="nucleotide sequence ID" value="NC_016815.1"/>
</dbReference>
<dbReference type="InterPro" id="IPR016163">
    <property type="entry name" value="Ald_DH_C"/>
</dbReference>
<dbReference type="Pfam" id="PF00171">
    <property type="entry name" value="Aldedh"/>
    <property type="match status" value="1"/>
</dbReference>
<dbReference type="EC" id="1.2.1.16" evidence="6"/>
<dbReference type="FunFam" id="3.40.309.10:FF:000004">
    <property type="entry name" value="Succinate-semialdehyde dehydrogenase I"/>
    <property type="match status" value="1"/>
</dbReference>
<comment type="similarity">
    <text evidence="1 4">Belongs to the aldehyde dehydrogenase family.</text>
</comment>
<reference evidence="6 7" key="1">
    <citation type="journal article" date="2012" name="J. Bacteriol.">
        <title>Genome sequence of the soybean symbiont Sinorhizobium fredii HH103.</title>
        <authorList>
            <person name="Weidner S."/>
            <person name="Becker A."/>
            <person name="Bonilla I."/>
            <person name="Jaenicke S."/>
            <person name="Lloret J."/>
            <person name="Margaret I."/>
            <person name="Puhler A."/>
            <person name="Ruiz-Sainz J.E."/>
            <person name="Schneiker-Bekel S."/>
            <person name="Szczepanowski R."/>
            <person name="Vinardell J.M."/>
            <person name="Zehner S."/>
            <person name="Gottfert M."/>
        </authorList>
    </citation>
    <scope>NUCLEOTIDE SEQUENCE [LARGE SCALE GENOMIC DNA]</scope>
    <source>
        <strain evidence="6 7">HH103</strain>
        <plasmid evidence="7">pSfHH103e</plasmid>
    </source>
</reference>
<dbReference type="InterPro" id="IPR016161">
    <property type="entry name" value="Ald_DH/histidinol_DH"/>
</dbReference>
<gene>
    <name evidence="6" type="primary">gabD</name>
    <name evidence="6" type="ordered locus">SFHH103_06188</name>
</gene>
<dbReference type="Proteomes" id="UP000007735">
    <property type="component" value="Plasmid pSfHH103e"/>
</dbReference>
<dbReference type="InterPro" id="IPR016160">
    <property type="entry name" value="Ald_DH_CS_CYS"/>
</dbReference>
<accession>G9AHW6</accession>
<organism evidence="6 7">
    <name type="scientific">Sinorhizobium fredii (strain HH103)</name>
    <dbReference type="NCBI Taxonomy" id="1117943"/>
    <lineage>
        <taxon>Bacteria</taxon>
        <taxon>Pseudomonadati</taxon>
        <taxon>Pseudomonadota</taxon>
        <taxon>Alphaproteobacteria</taxon>
        <taxon>Hyphomicrobiales</taxon>
        <taxon>Rhizobiaceae</taxon>
        <taxon>Sinorhizobium/Ensifer group</taxon>
        <taxon>Sinorhizobium</taxon>
    </lineage>
</organism>
<dbReference type="FunFam" id="3.40.605.10:FF:000005">
    <property type="entry name" value="Succinate-semialdehyde dehydrogenase I"/>
    <property type="match status" value="1"/>
</dbReference>
<evidence type="ECO:0000256" key="4">
    <source>
        <dbReference type="RuleBase" id="RU003345"/>
    </source>
</evidence>
<dbReference type="Gene3D" id="3.40.309.10">
    <property type="entry name" value="Aldehyde Dehydrogenase, Chain A, domain 2"/>
    <property type="match status" value="1"/>
</dbReference>
<dbReference type="InterPro" id="IPR016162">
    <property type="entry name" value="Ald_DH_N"/>
</dbReference>